<reference evidence="2 3" key="1">
    <citation type="submission" date="2023-07" db="EMBL/GenBank/DDBJ databases">
        <title>Genomic Encyclopedia of Type Strains, Phase IV (KMG-IV): sequencing the most valuable type-strain genomes for metagenomic binning, comparative biology and taxonomic classification.</title>
        <authorList>
            <person name="Goeker M."/>
        </authorList>
    </citation>
    <scope>NUCLEOTIDE SEQUENCE [LARGE SCALE GENOMIC DNA]</scope>
    <source>
        <strain evidence="2 3">DSM 17740</strain>
    </source>
</reference>
<evidence type="ECO:0000313" key="2">
    <source>
        <dbReference type="EMBL" id="MDQ0338876.1"/>
    </source>
</evidence>
<evidence type="ECO:0008006" key="4">
    <source>
        <dbReference type="Google" id="ProtNLM"/>
    </source>
</evidence>
<evidence type="ECO:0000313" key="3">
    <source>
        <dbReference type="Proteomes" id="UP001232445"/>
    </source>
</evidence>
<organism evidence="2 3">
    <name type="scientific">Caldalkalibacillus uzonensis</name>
    <dbReference type="NCBI Taxonomy" id="353224"/>
    <lineage>
        <taxon>Bacteria</taxon>
        <taxon>Bacillati</taxon>
        <taxon>Bacillota</taxon>
        <taxon>Bacilli</taxon>
        <taxon>Bacillales</taxon>
        <taxon>Bacillaceae</taxon>
        <taxon>Caldalkalibacillus</taxon>
    </lineage>
</organism>
<gene>
    <name evidence="2" type="ORF">J2S00_001662</name>
</gene>
<feature type="region of interest" description="Disordered" evidence="1">
    <location>
        <begin position="326"/>
        <end position="346"/>
    </location>
</feature>
<keyword evidence="3" id="KW-1185">Reference proteome</keyword>
<accession>A0ABU0CR36</accession>
<comment type="caution">
    <text evidence="2">The sequence shown here is derived from an EMBL/GenBank/DDBJ whole genome shotgun (WGS) entry which is preliminary data.</text>
</comment>
<protein>
    <recommendedName>
        <fullName evidence="4">DUF2283 domain-containing protein</fullName>
    </recommendedName>
</protein>
<sequence>MGRITLRPELMTPGGQAASIMLDDCYVGSFIMVYRENDALWGMIQLDEEMLEPDEKGEIDLFMHEHIEDLIEALQVEECMITSTYSDFDYVISTDDIVEEVLDEEEWVEEAEQAQEFHLSVMRETRHRVEYQIHDENHDLAAEAVVYMSRDHVTGEVLWDYEPTDTEIDTVARLIVSDFDPEEVESFAFVMYVDGEEIAAIELTREDLIEEGMEEEEVYLDIDHVEDYALTFDLIREDNDLLIYDIYEETEGESICLGTATADLSNDEVTVLVEFDNPRDRRLREQIAYHLIDELEEEAYFDTVTITMQYDNDVIDEYHFDYNDQPEHGLPAGLNTRDGAETRVYS</sequence>
<name>A0ABU0CR36_9BACI</name>
<evidence type="ECO:0000256" key="1">
    <source>
        <dbReference type="SAM" id="MobiDB-lite"/>
    </source>
</evidence>
<dbReference type="Proteomes" id="UP001232445">
    <property type="component" value="Unassembled WGS sequence"/>
</dbReference>
<proteinExistence type="predicted"/>
<dbReference type="RefSeq" id="WP_307337942.1">
    <property type="nucleotide sequence ID" value="NZ_JAUSUQ010000005.1"/>
</dbReference>
<dbReference type="EMBL" id="JAUSUQ010000005">
    <property type="protein sequence ID" value="MDQ0338876.1"/>
    <property type="molecule type" value="Genomic_DNA"/>
</dbReference>